<protein>
    <submittedName>
        <fullName evidence="2">Uncharacterized protein</fullName>
    </submittedName>
</protein>
<evidence type="ECO:0000313" key="2">
    <source>
        <dbReference type="EMBL" id="GEU83868.1"/>
    </source>
</evidence>
<dbReference type="AlphaFoldDB" id="A0A6L2NCG8"/>
<feature type="region of interest" description="Disordered" evidence="1">
    <location>
        <begin position="1"/>
        <end position="72"/>
    </location>
</feature>
<feature type="region of interest" description="Disordered" evidence="1">
    <location>
        <begin position="207"/>
        <end position="228"/>
    </location>
</feature>
<feature type="compositionally biased region" description="Basic and acidic residues" evidence="1">
    <location>
        <begin position="48"/>
        <end position="72"/>
    </location>
</feature>
<reference evidence="2" key="1">
    <citation type="journal article" date="2019" name="Sci. Rep.">
        <title>Draft genome of Tanacetum cinerariifolium, the natural source of mosquito coil.</title>
        <authorList>
            <person name="Yamashiro T."/>
            <person name="Shiraishi A."/>
            <person name="Satake H."/>
            <person name="Nakayama K."/>
        </authorList>
    </citation>
    <scope>NUCLEOTIDE SEQUENCE</scope>
</reference>
<feature type="compositionally biased region" description="Low complexity" evidence="1">
    <location>
        <begin position="19"/>
        <end position="28"/>
    </location>
</feature>
<accession>A0A6L2NCG8</accession>
<name>A0A6L2NCG8_TANCI</name>
<comment type="caution">
    <text evidence="2">The sequence shown here is derived from an EMBL/GenBank/DDBJ whole genome shotgun (WGS) entry which is preliminary data.</text>
</comment>
<evidence type="ECO:0000256" key="1">
    <source>
        <dbReference type="SAM" id="MobiDB-lite"/>
    </source>
</evidence>
<dbReference type="EMBL" id="BKCJ010008767">
    <property type="protein sequence ID" value="GEU83868.1"/>
    <property type="molecule type" value="Genomic_DNA"/>
</dbReference>
<organism evidence="2">
    <name type="scientific">Tanacetum cinerariifolium</name>
    <name type="common">Dalmatian daisy</name>
    <name type="synonym">Chrysanthemum cinerariifolium</name>
    <dbReference type="NCBI Taxonomy" id="118510"/>
    <lineage>
        <taxon>Eukaryota</taxon>
        <taxon>Viridiplantae</taxon>
        <taxon>Streptophyta</taxon>
        <taxon>Embryophyta</taxon>
        <taxon>Tracheophyta</taxon>
        <taxon>Spermatophyta</taxon>
        <taxon>Magnoliopsida</taxon>
        <taxon>eudicotyledons</taxon>
        <taxon>Gunneridae</taxon>
        <taxon>Pentapetalae</taxon>
        <taxon>asterids</taxon>
        <taxon>campanulids</taxon>
        <taxon>Asterales</taxon>
        <taxon>Asteraceae</taxon>
        <taxon>Asteroideae</taxon>
        <taxon>Anthemideae</taxon>
        <taxon>Anthemidinae</taxon>
        <taxon>Tanacetum</taxon>
    </lineage>
</organism>
<gene>
    <name evidence="2" type="ORF">Tci_055846</name>
</gene>
<sequence>MRILSRDRVFITTGKKAKSIGTSKGTTKSKPKSTDTGNTDEPPVVNVDPKDWFKKPERPHTLDPKWNEGKSVENKPTQKWICDLSKTKKPSKTFDDLMSTPIEFSAFVMNHLQISDLTVSTDRTYTTSLTKTKAAKYNLKGIEDMFKEGDFPRLYLNDIKDMLLLVIQNKLLLAAALRMFTRRIVIQNRVEDLPLGVESYQKKLNLSKPRTHEEDLSRRSPYTTLSNP</sequence>
<proteinExistence type="predicted"/>